<reference evidence="4 5" key="1">
    <citation type="journal article" date="2020" name="Arch. Microbiol.">
        <title>Bradyrhizobium uaiense sp. nov., a new highly efficient cowpea symbiont.</title>
        <authorList>
            <person name="Cabral Michel D."/>
            <person name="Azarias Guimaraes A."/>
            <person name="Martins da Costa E."/>
            <person name="Soares de Carvalho T."/>
            <person name="Balsanelli E."/>
            <person name="Willems A."/>
            <person name="Maltempi de Souza E."/>
            <person name="de Souza Moreira F.M."/>
        </authorList>
    </citation>
    <scope>NUCLEOTIDE SEQUENCE [LARGE SCALE GENOMIC DNA]</scope>
    <source>
        <strain evidence="4 5">UFLA 03-164</strain>
    </source>
</reference>
<evidence type="ECO:0000313" key="5">
    <source>
        <dbReference type="Proteomes" id="UP000468531"/>
    </source>
</evidence>
<evidence type="ECO:0000256" key="2">
    <source>
        <dbReference type="SAM" id="Phobius"/>
    </source>
</evidence>
<gene>
    <name evidence="4" type="ORF">FNJ47_14465</name>
</gene>
<evidence type="ECO:0000259" key="3">
    <source>
        <dbReference type="Pfam" id="PF09994"/>
    </source>
</evidence>
<protein>
    <submittedName>
        <fullName evidence="4">DUF2235 domain-containing protein</fullName>
    </submittedName>
</protein>
<evidence type="ECO:0000256" key="1">
    <source>
        <dbReference type="SAM" id="MobiDB-lite"/>
    </source>
</evidence>
<accession>A0A6P1BEZ7</accession>
<dbReference type="Pfam" id="PF09994">
    <property type="entry name" value="T6SS_Tle1-like_cat"/>
    <property type="match status" value="1"/>
</dbReference>
<keyword evidence="5" id="KW-1185">Reference proteome</keyword>
<evidence type="ECO:0000313" key="4">
    <source>
        <dbReference type="EMBL" id="NEU97008.1"/>
    </source>
</evidence>
<sequence>MKKFLRLTERVGHSIGLLLAIIAIVWIGVFIGRPAEKSGSQPSFAGAELQKKRLAIFLDGTWNSINSNTNVWRMRALCASKSQDGKPQLVYYEIGVNGFLGGVFGQGLDENIRLAYEWIVENYNDGDEIFIFGFSRGAFTARALANLVALDGALKAGSPIGVSELFERYRKGNEETIWKLKEMEASGDIGKLTEQERWLLKYSQPANVKMIGVWDTVGSVGVAAGNIQGISRSQFDYLQTGLRLPIQNGYHAIAIDEHRPDFAPTLWDVHHSKDPGAPVPPPRPLSGVEQRWFVGAHANVGGGYETDLLNQAPLRWMMKKAELLGLSFRSEVDLDGDSVTAPTTDSYGAFLAGYYAKVFPPLYRTIGRDPDERDDGSHININETIDASVFKRWRADPTYRPKNLVEWAQRKKVDPAQLQTSVRADDPATGVPE</sequence>
<feature type="transmembrane region" description="Helical" evidence="2">
    <location>
        <begin position="12"/>
        <end position="32"/>
    </location>
</feature>
<dbReference type="AlphaFoldDB" id="A0A6P1BEZ7"/>
<dbReference type="PANTHER" id="PTHR33840">
    <property type="match status" value="1"/>
</dbReference>
<keyword evidence="2" id="KW-1133">Transmembrane helix</keyword>
<dbReference type="RefSeq" id="WP_163154030.1">
    <property type="nucleotide sequence ID" value="NZ_VKHP01000048.1"/>
</dbReference>
<dbReference type="EMBL" id="VKHP01000048">
    <property type="protein sequence ID" value="NEU97008.1"/>
    <property type="molecule type" value="Genomic_DNA"/>
</dbReference>
<feature type="region of interest" description="Disordered" evidence="1">
    <location>
        <begin position="412"/>
        <end position="433"/>
    </location>
</feature>
<keyword evidence="2" id="KW-0472">Membrane</keyword>
<feature type="domain" description="T6SS Phospholipase effector Tle1-like catalytic" evidence="3">
    <location>
        <begin position="52"/>
        <end position="319"/>
    </location>
</feature>
<comment type="caution">
    <text evidence="4">The sequence shown here is derived from an EMBL/GenBank/DDBJ whole genome shotgun (WGS) entry which is preliminary data.</text>
</comment>
<dbReference type="InterPro" id="IPR018712">
    <property type="entry name" value="Tle1-like_cat"/>
</dbReference>
<dbReference type="SUPFAM" id="SSF53474">
    <property type="entry name" value="alpha/beta-Hydrolases"/>
    <property type="match status" value="1"/>
</dbReference>
<keyword evidence="2" id="KW-0812">Transmembrane</keyword>
<organism evidence="4 5">
    <name type="scientific">Bradyrhizobium uaiense</name>
    <dbReference type="NCBI Taxonomy" id="2594946"/>
    <lineage>
        <taxon>Bacteria</taxon>
        <taxon>Pseudomonadati</taxon>
        <taxon>Pseudomonadota</taxon>
        <taxon>Alphaproteobacteria</taxon>
        <taxon>Hyphomicrobiales</taxon>
        <taxon>Nitrobacteraceae</taxon>
        <taxon>Bradyrhizobium</taxon>
    </lineage>
</organism>
<dbReference type="PANTHER" id="PTHR33840:SF1">
    <property type="entry name" value="TLE1 PHOSPHOLIPASE DOMAIN-CONTAINING PROTEIN"/>
    <property type="match status" value="1"/>
</dbReference>
<proteinExistence type="predicted"/>
<name>A0A6P1BEZ7_9BRAD</name>
<dbReference type="Proteomes" id="UP000468531">
    <property type="component" value="Unassembled WGS sequence"/>
</dbReference>
<dbReference type="InterPro" id="IPR029058">
    <property type="entry name" value="AB_hydrolase_fold"/>
</dbReference>